<dbReference type="GO" id="GO:0006357">
    <property type="term" value="P:regulation of transcription by RNA polymerase II"/>
    <property type="evidence" value="ECO:0007669"/>
    <property type="project" value="InterPro"/>
</dbReference>
<dbReference type="STRING" id="1287681.M7THL3"/>
<feature type="compositionally biased region" description="Gly residues" evidence="2">
    <location>
        <begin position="342"/>
        <end position="368"/>
    </location>
</feature>
<gene>
    <name evidence="4" type="ORF">UCREL1_6813</name>
</gene>
<feature type="region of interest" description="Disordered" evidence="2">
    <location>
        <begin position="264"/>
        <end position="284"/>
    </location>
</feature>
<dbReference type="OMA" id="GITWIDN"/>
<feature type="compositionally biased region" description="Gly residues" evidence="2">
    <location>
        <begin position="382"/>
        <end position="400"/>
    </location>
</feature>
<dbReference type="InterPro" id="IPR043198">
    <property type="entry name" value="Cyclin/Ssn8"/>
</dbReference>
<accession>M7THL3</accession>
<protein>
    <recommendedName>
        <fullName evidence="1">RNA polymerase II holoenzyme cyclin-like subunit</fullName>
    </recommendedName>
</protein>
<sequence length="434" mass="48179">MSKPGVDPVREEDLRLKGVQLIFELKQQVLLPVKTYHAACVFYHRFRLKYIGSQHNWRDPALSCLFLACKTEDTLKKSREILCANYNMKNSDKKIPDDKQFDAPHKTVIGLERLVIEATHFDFRVRNPQDILVKIVKRILPDKNDGHVFFSAAFPVLLDMIKTYAPIKQTSHTMALAVCELTALLTGLHVDKFRGLDPAAYYTDRVSVTETMLDILDLYENHQHLSDFAKQFPPEAFIDIKILVNKELEEKHMPRYKFQCKECEKNPEPASDSDDPDFLTANKASGEGTTRYVFDAEQAGSEVDTVRQHFEDEYEILEVEEEEEIPDSPPPAPRDQPRGPRGPRGPGGGGNRGRRGGGGGGPPRGPGGNVEPFPLRGPPRGPSGGGAPPRGPGGSGPRGPGGDDRGPGGGAGGRDRGGSWRPRNRHGNRRPRRD</sequence>
<evidence type="ECO:0000259" key="3">
    <source>
        <dbReference type="Pfam" id="PF00134"/>
    </source>
</evidence>
<dbReference type="Pfam" id="PF00134">
    <property type="entry name" value="Cyclin_N"/>
    <property type="match status" value="1"/>
</dbReference>
<feature type="compositionally biased region" description="Basic residues" evidence="2">
    <location>
        <begin position="422"/>
        <end position="434"/>
    </location>
</feature>
<reference evidence="5" key="1">
    <citation type="journal article" date="2013" name="Genome Announc.">
        <title>Draft genome sequence of the grapevine dieback fungus Eutypa lata UCR-EL1.</title>
        <authorList>
            <person name="Blanco-Ulate B."/>
            <person name="Rolshausen P.E."/>
            <person name="Cantu D."/>
        </authorList>
    </citation>
    <scope>NUCLEOTIDE SEQUENCE [LARGE SCALE GENOMIC DNA]</scope>
    <source>
        <strain evidence="5">UCR-EL1</strain>
    </source>
</reference>
<organism evidence="4 5">
    <name type="scientific">Eutypa lata (strain UCR-EL1)</name>
    <name type="common">Grapevine dieback disease fungus</name>
    <name type="synonym">Eutypa armeniacae</name>
    <dbReference type="NCBI Taxonomy" id="1287681"/>
    <lineage>
        <taxon>Eukaryota</taxon>
        <taxon>Fungi</taxon>
        <taxon>Dikarya</taxon>
        <taxon>Ascomycota</taxon>
        <taxon>Pezizomycotina</taxon>
        <taxon>Sordariomycetes</taxon>
        <taxon>Xylariomycetidae</taxon>
        <taxon>Xylariales</taxon>
        <taxon>Diatrypaceae</taxon>
        <taxon>Eutypa</taxon>
    </lineage>
</organism>
<dbReference type="GO" id="GO:0016538">
    <property type="term" value="F:cyclin-dependent protein serine/threonine kinase regulator activity"/>
    <property type="evidence" value="ECO:0007669"/>
    <property type="project" value="InterPro"/>
</dbReference>
<feature type="region of interest" description="Disordered" evidence="2">
    <location>
        <begin position="318"/>
        <end position="434"/>
    </location>
</feature>
<evidence type="ECO:0000313" key="5">
    <source>
        <dbReference type="Proteomes" id="UP000012174"/>
    </source>
</evidence>
<dbReference type="EMBL" id="KB706696">
    <property type="protein sequence ID" value="EMR66200.1"/>
    <property type="molecule type" value="Genomic_DNA"/>
</dbReference>
<dbReference type="KEGG" id="ela:UCREL1_6813"/>
<evidence type="ECO:0000256" key="1">
    <source>
        <dbReference type="ARBA" id="ARBA00014912"/>
    </source>
</evidence>
<dbReference type="Gene3D" id="1.10.472.10">
    <property type="entry name" value="Cyclin-like"/>
    <property type="match status" value="1"/>
</dbReference>
<dbReference type="HOGENOM" id="CLU_038278_0_0_1"/>
<dbReference type="AlphaFoldDB" id="M7THL3"/>
<name>M7THL3_EUTLA</name>
<dbReference type="PANTHER" id="PTHR10026">
    <property type="entry name" value="CYCLIN"/>
    <property type="match status" value="1"/>
</dbReference>
<dbReference type="OrthoDB" id="4951845at2759"/>
<evidence type="ECO:0000313" key="4">
    <source>
        <dbReference type="EMBL" id="EMR66200.1"/>
    </source>
</evidence>
<dbReference type="InterPro" id="IPR036915">
    <property type="entry name" value="Cyclin-like_sf"/>
</dbReference>
<evidence type="ECO:0000256" key="2">
    <source>
        <dbReference type="SAM" id="MobiDB-lite"/>
    </source>
</evidence>
<dbReference type="eggNOG" id="KOG0834">
    <property type="taxonomic scope" value="Eukaryota"/>
</dbReference>
<keyword evidence="5" id="KW-1185">Reference proteome</keyword>
<dbReference type="Proteomes" id="UP000012174">
    <property type="component" value="Unassembled WGS sequence"/>
</dbReference>
<feature type="domain" description="Cyclin N-terminal" evidence="3">
    <location>
        <begin position="12"/>
        <end position="122"/>
    </location>
</feature>
<proteinExistence type="predicted"/>
<dbReference type="InterPro" id="IPR006671">
    <property type="entry name" value="Cyclin_N"/>
</dbReference>
<dbReference type="SUPFAM" id="SSF47954">
    <property type="entry name" value="Cyclin-like"/>
    <property type="match status" value="2"/>
</dbReference>